<evidence type="ECO:0000313" key="16">
    <source>
        <dbReference type="Proteomes" id="UP000675379"/>
    </source>
</evidence>
<dbReference type="GO" id="GO:0006633">
    <property type="term" value="P:fatty acid biosynthetic process"/>
    <property type="evidence" value="ECO:0007669"/>
    <property type="project" value="UniProtKB-KW"/>
</dbReference>
<feature type="binding site" evidence="13">
    <location>
        <position position="56"/>
    </location>
    <ligand>
        <name>Zn(2+)</name>
        <dbReference type="ChEBI" id="CHEBI:29105"/>
    </ligand>
</feature>
<dbReference type="PRINTS" id="PR01070">
    <property type="entry name" value="ACCCTRFRASEB"/>
</dbReference>
<feature type="zinc finger region" description="C4-type" evidence="13">
    <location>
        <begin position="37"/>
        <end position="59"/>
    </location>
</feature>
<dbReference type="Gene3D" id="3.90.226.10">
    <property type="entry name" value="2-enoyl-CoA Hydratase, Chain A, domain 1"/>
    <property type="match status" value="1"/>
</dbReference>
<keyword evidence="6 13" id="KW-0863">Zinc-finger</keyword>
<dbReference type="RefSeq" id="WP_211799806.1">
    <property type="nucleotide sequence ID" value="NZ_JAGSCS010000002.1"/>
</dbReference>
<name>A0A941CPK1_9CLOT</name>
<dbReference type="SUPFAM" id="SSF52096">
    <property type="entry name" value="ClpP/crotonase"/>
    <property type="match status" value="1"/>
</dbReference>
<dbReference type="PANTHER" id="PTHR42995:SF5">
    <property type="entry name" value="ACETYL-COENZYME A CARBOXYLASE CARBOXYL TRANSFERASE SUBUNIT BETA, CHLOROPLASTIC"/>
    <property type="match status" value="1"/>
</dbReference>
<comment type="catalytic activity">
    <reaction evidence="13">
        <text>N(6)-carboxybiotinyl-L-lysyl-[protein] + acetyl-CoA = N(6)-biotinyl-L-lysyl-[protein] + malonyl-CoA</text>
        <dbReference type="Rhea" id="RHEA:54728"/>
        <dbReference type="Rhea" id="RHEA-COMP:10505"/>
        <dbReference type="Rhea" id="RHEA-COMP:10506"/>
        <dbReference type="ChEBI" id="CHEBI:57288"/>
        <dbReference type="ChEBI" id="CHEBI:57384"/>
        <dbReference type="ChEBI" id="CHEBI:83144"/>
        <dbReference type="ChEBI" id="CHEBI:83145"/>
        <dbReference type="EC" id="2.1.3.15"/>
    </reaction>
</comment>
<evidence type="ECO:0000256" key="5">
    <source>
        <dbReference type="ARBA" id="ARBA00022741"/>
    </source>
</evidence>
<dbReference type="GO" id="GO:0005524">
    <property type="term" value="F:ATP binding"/>
    <property type="evidence" value="ECO:0007669"/>
    <property type="project" value="UniProtKB-KW"/>
</dbReference>
<dbReference type="InterPro" id="IPR011762">
    <property type="entry name" value="COA_CT_N"/>
</dbReference>
<comment type="subunit">
    <text evidence="13">Acetyl-CoA carboxylase is a heterohexamer composed of biotin carboxyl carrier protein (AccB), biotin carboxylase (AccC) and two subunits each of ACCase subunit alpha (AccA) and ACCase subunit beta (AccD).</text>
</comment>
<evidence type="ECO:0000256" key="7">
    <source>
        <dbReference type="ARBA" id="ARBA00022832"/>
    </source>
</evidence>
<evidence type="ECO:0000256" key="1">
    <source>
        <dbReference type="ARBA" id="ARBA00004496"/>
    </source>
</evidence>
<dbReference type="Pfam" id="PF01039">
    <property type="entry name" value="Carboxyl_trans"/>
    <property type="match status" value="1"/>
</dbReference>
<comment type="cofactor">
    <cofactor evidence="13">
        <name>Zn(2+)</name>
        <dbReference type="ChEBI" id="CHEBI:29105"/>
    </cofactor>
    <text evidence="13">Binds 1 zinc ion per subunit.</text>
</comment>
<evidence type="ECO:0000313" key="15">
    <source>
        <dbReference type="EMBL" id="MBR0575299.1"/>
    </source>
</evidence>
<evidence type="ECO:0000256" key="9">
    <source>
        <dbReference type="ARBA" id="ARBA00022840"/>
    </source>
</evidence>
<dbReference type="Proteomes" id="UP000675379">
    <property type="component" value="Unassembled WGS sequence"/>
</dbReference>
<keyword evidence="8 13" id="KW-0862">Zinc</keyword>
<accession>A0A941CPK1</accession>
<evidence type="ECO:0000256" key="8">
    <source>
        <dbReference type="ARBA" id="ARBA00022833"/>
    </source>
</evidence>
<keyword evidence="7 13" id="KW-0276">Fatty acid metabolism</keyword>
<evidence type="ECO:0000256" key="12">
    <source>
        <dbReference type="ARBA" id="ARBA00025280"/>
    </source>
</evidence>
<gene>
    <name evidence="13" type="primary">accD</name>
    <name evidence="15" type="ORF">KCG48_02985</name>
</gene>
<keyword evidence="16" id="KW-1185">Reference proteome</keyword>
<evidence type="ECO:0000256" key="13">
    <source>
        <dbReference type="HAMAP-Rule" id="MF_01395"/>
    </source>
</evidence>
<evidence type="ECO:0000259" key="14">
    <source>
        <dbReference type="PROSITE" id="PS50980"/>
    </source>
</evidence>
<evidence type="ECO:0000256" key="10">
    <source>
        <dbReference type="ARBA" id="ARBA00023098"/>
    </source>
</evidence>
<keyword evidence="3 13" id="KW-0808">Transferase</keyword>
<evidence type="ECO:0000256" key="3">
    <source>
        <dbReference type="ARBA" id="ARBA00022679"/>
    </source>
</evidence>
<evidence type="ECO:0000256" key="11">
    <source>
        <dbReference type="ARBA" id="ARBA00023160"/>
    </source>
</evidence>
<keyword evidence="5 13" id="KW-0547">Nucleotide-binding</keyword>
<comment type="pathway">
    <text evidence="13">Lipid metabolism; malonyl-CoA biosynthesis; malonyl-CoA from acetyl-CoA: step 1/1.</text>
</comment>
<evidence type="ECO:0000256" key="4">
    <source>
        <dbReference type="ARBA" id="ARBA00022723"/>
    </source>
</evidence>
<evidence type="ECO:0000256" key="2">
    <source>
        <dbReference type="ARBA" id="ARBA00022516"/>
    </source>
</evidence>
<dbReference type="InterPro" id="IPR000438">
    <property type="entry name" value="Acetyl_CoA_COase_Trfase_b_su"/>
</dbReference>
<comment type="function">
    <text evidence="12 13">Component of the acetyl coenzyme A carboxylase (ACC) complex. Biotin carboxylase (BC) catalyzes the carboxylation of biotin on its carrier protein (BCCP) and then the CO(2) group is transferred by the transcarboxylase to acetyl-CoA to form malonyl-CoA.</text>
</comment>
<dbReference type="GO" id="GO:0009317">
    <property type="term" value="C:acetyl-CoA carboxylase complex"/>
    <property type="evidence" value="ECO:0007669"/>
    <property type="project" value="InterPro"/>
</dbReference>
<dbReference type="EMBL" id="JAGSCS010000002">
    <property type="protein sequence ID" value="MBR0575299.1"/>
    <property type="molecule type" value="Genomic_DNA"/>
</dbReference>
<dbReference type="PROSITE" id="PS50980">
    <property type="entry name" value="COA_CT_NTER"/>
    <property type="match status" value="1"/>
</dbReference>
<comment type="caution">
    <text evidence="15">The sequence shown here is derived from an EMBL/GenBank/DDBJ whole genome shotgun (WGS) entry which is preliminary data.</text>
</comment>
<protein>
    <recommendedName>
        <fullName evidence="13">Acetyl-coenzyme A carboxylase carboxyl transferase subunit beta</fullName>
        <shortName evidence="13">ACCase subunit beta</shortName>
        <shortName evidence="13">Acetyl-CoA carboxylase carboxyltransferase subunit beta</shortName>
        <ecNumber evidence="13">2.1.3.15</ecNumber>
    </recommendedName>
</protein>
<dbReference type="GO" id="GO:0016743">
    <property type="term" value="F:carboxyl- or carbamoyltransferase activity"/>
    <property type="evidence" value="ECO:0007669"/>
    <property type="project" value="UniProtKB-UniRule"/>
</dbReference>
<feature type="binding site" evidence="13">
    <location>
        <position position="37"/>
    </location>
    <ligand>
        <name>Zn(2+)</name>
        <dbReference type="ChEBI" id="CHEBI:29105"/>
    </ligand>
</feature>
<feature type="domain" description="CoA carboxyltransferase N-terminal" evidence="14">
    <location>
        <begin position="33"/>
        <end position="288"/>
    </location>
</feature>
<evidence type="ECO:0000256" key="6">
    <source>
        <dbReference type="ARBA" id="ARBA00022771"/>
    </source>
</evidence>
<dbReference type="PANTHER" id="PTHR42995">
    <property type="entry name" value="ACETYL-COENZYME A CARBOXYLASE CARBOXYL TRANSFERASE SUBUNIT BETA, CHLOROPLASTIC"/>
    <property type="match status" value="1"/>
</dbReference>
<dbReference type="EC" id="2.1.3.15" evidence="13"/>
<dbReference type="InterPro" id="IPR041010">
    <property type="entry name" value="Znf-ACC"/>
</dbReference>
<keyword evidence="15" id="KW-0436">Ligase</keyword>
<dbReference type="NCBIfam" id="TIGR00515">
    <property type="entry name" value="accD"/>
    <property type="match status" value="1"/>
</dbReference>
<dbReference type="AlphaFoldDB" id="A0A941CPK1"/>
<proteinExistence type="inferred from homology"/>
<keyword evidence="4 13" id="KW-0479">Metal-binding</keyword>
<feature type="binding site" evidence="13">
    <location>
        <position position="40"/>
    </location>
    <ligand>
        <name>Zn(2+)</name>
        <dbReference type="ChEBI" id="CHEBI:29105"/>
    </ligand>
</feature>
<dbReference type="GO" id="GO:2001295">
    <property type="term" value="P:malonyl-CoA biosynthetic process"/>
    <property type="evidence" value="ECO:0007669"/>
    <property type="project" value="UniProtKB-UniRule"/>
</dbReference>
<dbReference type="GO" id="GO:0008270">
    <property type="term" value="F:zinc ion binding"/>
    <property type="evidence" value="ECO:0007669"/>
    <property type="project" value="UniProtKB-UniRule"/>
</dbReference>
<keyword evidence="2 13" id="KW-0444">Lipid biosynthesis</keyword>
<organism evidence="15 16">
    <name type="scientific">Proteiniclasticum sediminis</name>
    <dbReference type="NCBI Taxonomy" id="2804028"/>
    <lineage>
        <taxon>Bacteria</taxon>
        <taxon>Bacillati</taxon>
        <taxon>Bacillota</taxon>
        <taxon>Clostridia</taxon>
        <taxon>Eubacteriales</taxon>
        <taxon>Clostridiaceae</taxon>
        <taxon>Proteiniclasticum</taxon>
    </lineage>
</organism>
<comment type="subcellular location">
    <subcellularLocation>
        <location evidence="1 13">Cytoplasm</location>
    </subcellularLocation>
</comment>
<feature type="binding site" evidence="13">
    <location>
        <position position="59"/>
    </location>
    <ligand>
        <name>Zn(2+)</name>
        <dbReference type="ChEBI" id="CHEBI:29105"/>
    </ligand>
</feature>
<keyword evidence="9 13" id="KW-0067">ATP-binding</keyword>
<keyword evidence="13" id="KW-0963">Cytoplasm</keyword>
<comment type="similarity">
    <text evidence="13">Belongs to the AccD/PCCB family.</text>
</comment>
<keyword evidence="10 13" id="KW-0443">Lipid metabolism</keyword>
<sequence>MAIWKKKRNYFTLEPQGAPTVPPVLKPTIPEGLWHKCRVCEKIILQEELKKNWGICPKCGAYSRLCAKDRLGSVTDEATFREINGNIVGTNPLDFPNYDEKIAAVQESTGIKEGVITGYGRVGGVKVALAAMEPGFIMGSMGSAIGEKLASLVEFADFYHLPLIIFSASGGARMQEGIVSLMQMAKVSAALKRFSDHGNLYISVPTDPTTGGVTASFAMLGDIILAEPGTLIGFAGRRVIEGTINTKLPEDFQTAEFLLKHGFLDAVVRREEMKSTLNRLLRLHGYRS</sequence>
<dbReference type="GO" id="GO:0003989">
    <property type="term" value="F:acetyl-CoA carboxylase activity"/>
    <property type="evidence" value="ECO:0007669"/>
    <property type="project" value="InterPro"/>
</dbReference>
<keyword evidence="11 13" id="KW-0275">Fatty acid biosynthesis</keyword>
<dbReference type="InterPro" id="IPR034733">
    <property type="entry name" value="AcCoA_carboxyl_beta"/>
</dbReference>
<reference evidence="15" key="1">
    <citation type="submission" date="2021-04" db="EMBL/GenBank/DDBJ databases">
        <title>Proteiniclasticum sedimins sp. nov., an obligate anaerobic bacterium isolated from anaerobic sludge.</title>
        <authorList>
            <person name="Liu J."/>
        </authorList>
    </citation>
    <scope>NUCLEOTIDE SEQUENCE</scope>
    <source>
        <strain evidence="15">BAD-10</strain>
    </source>
</reference>
<dbReference type="Pfam" id="PF17848">
    <property type="entry name" value="Zn_ribbon_ACC"/>
    <property type="match status" value="1"/>
</dbReference>
<dbReference type="InterPro" id="IPR029045">
    <property type="entry name" value="ClpP/crotonase-like_dom_sf"/>
</dbReference>
<dbReference type="HAMAP" id="MF_01395">
    <property type="entry name" value="AcetylCoA_CT_beta"/>
    <property type="match status" value="1"/>
</dbReference>